<keyword evidence="3" id="KW-1185">Reference proteome</keyword>
<evidence type="ECO:0000313" key="2">
    <source>
        <dbReference type="EMBL" id="KZT70920.1"/>
    </source>
</evidence>
<dbReference type="Pfam" id="PF24564">
    <property type="entry name" value="DUF7605"/>
    <property type="match status" value="1"/>
</dbReference>
<evidence type="ECO:0000259" key="1">
    <source>
        <dbReference type="Pfam" id="PF24564"/>
    </source>
</evidence>
<name>A0A165RLP9_9APHY</name>
<protein>
    <recommendedName>
        <fullName evidence="1">DUF7605 domain-containing protein</fullName>
    </recommendedName>
</protein>
<evidence type="ECO:0000313" key="3">
    <source>
        <dbReference type="Proteomes" id="UP000076727"/>
    </source>
</evidence>
<organism evidence="2 3">
    <name type="scientific">Daedalea quercina L-15889</name>
    <dbReference type="NCBI Taxonomy" id="1314783"/>
    <lineage>
        <taxon>Eukaryota</taxon>
        <taxon>Fungi</taxon>
        <taxon>Dikarya</taxon>
        <taxon>Basidiomycota</taxon>
        <taxon>Agaricomycotina</taxon>
        <taxon>Agaricomycetes</taxon>
        <taxon>Polyporales</taxon>
        <taxon>Fomitopsis</taxon>
    </lineage>
</organism>
<gene>
    <name evidence="2" type="ORF">DAEQUDRAFT_152383</name>
</gene>
<dbReference type="OrthoDB" id="2804455at2759"/>
<dbReference type="STRING" id="1314783.A0A165RLP9"/>
<dbReference type="EMBL" id="KV429048">
    <property type="protein sequence ID" value="KZT70920.1"/>
    <property type="molecule type" value="Genomic_DNA"/>
</dbReference>
<dbReference type="PANTHER" id="PTHR36681:SF3">
    <property type="entry name" value="NUCLEAR GTPASE, GERMINAL CENTER-ASSOCIATED, TANDEM DUPLICATE 3"/>
    <property type="match status" value="1"/>
</dbReference>
<dbReference type="AlphaFoldDB" id="A0A165RLP9"/>
<dbReference type="InterPro" id="IPR056024">
    <property type="entry name" value="DUF7605"/>
</dbReference>
<dbReference type="PANTHER" id="PTHR36681">
    <property type="entry name" value="NUCLEAR GTPASE, GERMINAL CENTER-ASSOCIATED, TANDEM DUPLICATE 3"/>
    <property type="match status" value="1"/>
</dbReference>
<feature type="domain" description="DUF7605" evidence="1">
    <location>
        <begin position="1"/>
        <end position="156"/>
    </location>
</feature>
<accession>A0A165RLP9</accession>
<dbReference type="Proteomes" id="UP000076727">
    <property type="component" value="Unassembled WGS sequence"/>
</dbReference>
<proteinExistence type="predicted"/>
<reference evidence="2 3" key="1">
    <citation type="journal article" date="2016" name="Mol. Biol. Evol.">
        <title>Comparative Genomics of Early-Diverging Mushroom-Forming Fungi Provides Insights into the Origins of Lignocellulose Decay Capabilities.</title>
        <authorList>
            <person name="Nagy L.G."/>
            <person name="Riley R."/>
            <person name="Tritt A."/>
            <person name="Adam C."/>
            <person name="Daum C."/>
            <person name="Floudas D."/>
            <person name="Sun H."/>
            <person name="Yadav J.S."/>
            <person name="Pangilinan J."/>
            <person name="Larsson K.H."/>
            <person name="Matsuura K."/>
            <person name="Barry K."/>
            <person name="Labutti K."/>
            <person name="Kuo R."/>
            <person name="Ohm R.A."/>
            <person name="Bhattacharya S.S."/>
            <person name="Shirouzu T."/>
            <person name="Yoshinaga Y."/>
            <person name="Martin F.M."/>
            <person name="Grigoriev I.V."/>
            <person name="Hibbett D.S."/>
        </authorList>
    </citation>
    <scope>NUCLEOTIDE SEQUENCE [LARGE SCALE GENOMIC DNA]</scope>
    <source>
        <strain evidence="2 3">L-15889</strain>
    </source>
</reference>
<sequence>MHWSTYRGTLRRYGSWRRDLNVELTVPFTRDIAARWSSTFTNVSVDFKSLSISFKDEVSLMMNKYLAEVEKSATPLLKDLAKKQTKHCRTTVRRALPLIVSRIRSVIDKEQKEASRCLAPRITETLKPGYEVAAPQSGPGSSNRRKSLFHDYLARHKDLAFADAAGALLVRLDAVSDAMRAALEEELNKLSDTMEVNMSILWDRPSGDNPLELKACARVTATMVEIREQIRLWRLAGLFAQ</sequence>